<sequence>MISLKIEKILNIDKISLVMIFCGILDKNFARIKDIILIIKVNNSLREDIMGDYIFTITAVFQIFVFLISSYYAILSLFGLYRKKDKKEFEPQKSFALIVAAHNEEVVIGKIVESLMDLDYPRHLFDIFVIADNCNDNTAKIARQHGAKVFERFNKDKRGKGYALEWMFDKIFKMEKSYDAVSVFDADNLVSKNFLKEMNNQMCEGYKVVQGYLDSKNPDDSWITQSYSVAFWSTNRLFQLARKNLGLSNQIGGTGFVVNTDILRKLGWGATCLTEDLEFSCKLILNGEKVGWAHDAIVYDEKPLTLKDSWKQRKRWMQGFADVASRFWVKLLKKGIKDRDIVAIDCAFYIAQPFVLLLLTVAGILTFIQINTSGVNIFIVNYLLDEPLFWKSFSVFQFLLTPFVLLIERKFSKKLFAMLALYSTNVFAMKYLIGSKPTLLAAGEAQVAFVVVFLILTYVFFGKAQFKRFFWYLLYGLYTLTWIPITIQGIKDKDKKEWSHTKHVRQIGIYDV</sequence>
<reference evidence="5 6" key="1">
    <citation type="submission" date="2016-10" db="EMBL/GenBank/DDBJ databases">
        <authorList>
            <person name="de Groot N.N."/>
        </authorList>
    </citation>
    <scope>NUCLEOTIDE SEQUENCE [LARGE SCALE GENOMIC DNA]</scope>
    <source>
        <strain evidence="5 6">DSM 12271</strain>
    </source>
</reference>
<keyword evidence="4" id="KW-0812">Transmembrane</keyword>
<keyword evidence="6" id="KW-1185">Reference proteome</keyword>
<accession>A0A1I0ZC28</accession>
<keyword evidence="2" id="KW-0328">Glycosyltransferase</keyword>
<protein>
    <recommendedName>
        <fullName evidence="7">Glycosyltransferase, catalytic subunit of cellulose synthase and poly-beta-1,6-N-acetylglucosamine synthase</fullName>
    </recommendedName>
</protein>
<evidence type="ECO:0000256" key="2">
    <source>
        <dbReference type="ARBA" id="ARBA00022676"/>
    </source>
</evidence>
<feature type="transmembrane region" description="Helical" evidence="4">
    <location>
        <begin position="388"/>
        <end position="408"/>
    </location>
</feature>
<keyword evidence="4" id="KW-1133">Transmembrane helix</keyword>
<feature type="transmembrane region" description="Helical" evidence="4">
    <location>
        <begin position="469"/>
        <end position="490"/>
    </location>
</feature>
<dbReference type="AlphaFoldDB" id="A0A1I0ZC28"/>
<feature type="transmembrane region" description="Helical" evidence="4">
    <location>
        <begin position="341"/>
        <end position="368"/>
    </location>
</feature>
<dbReference type="Pfam" id="PF13641">
    <property type="entry name" value="Glyco_tranf_2_3"/>
    <property type="match status" value="1"/>
</dbReference>
<dbReference type="SUPFAM" id="SSF53448">
    <property type="entry name" value="Nucleotide-diphospho-sugar transferases"/>
    <property type="match status" value="1"/>
</dbReference>
<feature type="transmembrane region" description="Helical" evidence="4">
    <location>
        <begin position="445"/>
        <end position="462"/>
    </location>
</feature>
<dbReference type="STRING" id="84698.SAMN04488528_101935"/>
<keyword evidence="3" id="KW-0808">Transferase</keyword>
<gene>
    <name evidence="5" type="ORF">SAMN04488528_101935</name>
</gene>
<dbReference type="Gene3D" id="3.90.550.10">
    <property type="entry name" value="Spore Coat Polysaccharide Biosynthesis Protein SpsA, Chain A"/>
    <property type="match status" value="1"/>
</dbReference>
<organism evidence="5 6">
    <name type="scientific">Clostridium frigidicarnis</name>
    <dbReference type="NCBI Taxonomy" id="84698"/>
    <lineage>
        <taxon>Bacteria</taxon>
        <taxon>Bacillati</taxon>
        <taxon>Bacillota</taxon>
        <taxon>Clostridia</taxon>
        <taxon>Eubacteriales</taxon>
        <taxon>Clostridiaceae</taxon>
        <taxon>Clostridium</taxon>
    </lineage>
</organism>
<feature type="transmembrane region" description="Helical" evidence="4">
    <location>
        <begin position="415"/>
        <end position="433"/>
    </location>
</feature>
<proteinExistence type="inferred from homology"/>
<evidence type="ECO:0000256" key="1">
    <source>
        <dbReference type="ARBA" id="ARBA00006739"/>
    </source>
</evidence>
<dbReference type="PANTHER" id="PTHR43630:SF1">
    <property type="entry name" value="POLY-BETA-1,6-N-ACETYL-D-GLUCOSAMINE SYNTHASE"/>
    <property type="match status" value="1"/>
</dbReference>
<dbReference type="GO" id="GO:0016757">
    <property type="term" value="F:glycosyltransferase activity"/>
    <property type="evidence" value="ECO:0007669"/>
    <property type="project" value="UniProtKB-KW"/>
</dbReference>
<feature type="transmembrane region" description="Helical" evidence="4">
    <location>
        <begin position="53"/>
        <end position="81"/>
    </location>
</feature>
<dbReference type="CDD" id="cd06438">
    <property type="entry name" value="EpsO_like"/>
    <property type="match status" value="1"/>
</dbReference>
<comment type="similarity">
    <text evidence="1">Belongs to the glycosyltransferase 2 family.</text>
</comment>
<dbReference type="Proteomes" id="UP000198619">
    <property type="component" value="Unassembled WGS sequence"/>
</dbReference>
<keyword evidence="4" id="KW-0472">Membrane</keyword>
<evidence type="ECO:0008006" key="7">
    <source>
        <dbReference type="Google" id="ProtNLM"/>
    </source>
</evidence>
<evidence type="ECO:0000313" key="5">
    <source>
        <dbReference type="EMBL" id="SFB22952.1"/>
    </source>
</evidence>
<name>A0A1I0ZC28_9CLOT</name>
<dbReference type="PANTHER" id="PTHR43630">
    <property type="entry name" value="POLY-BETA-1,6-N-ACETYL-D-GLUCOSAMINE SYNTHASE"/>
    <property type="match status" value="1"/>
</dbReference>
<evidence type="ECO:0000313" key="6">
    <source>
        <dbReference type="Proteomes" id="UP000198619"/>
    </source>
</evidence>
<dbReference type="EMBL" id="FOKI01000019">
    <property type="protein sequence ID" value="SFB22952.1"/>
    <property type="molecule type" value="Genomic_DNA"/>
</dbReference>
<dbReference type="InterPro" id="IPR029044">
    <property type="entry name" value="Nucleotide-diphossugar_trans"/>
</dbReference>
<evidence type="ECO:0000256" key="3">
    <source>
        <dbReference type="ARBA" id="ARBA00022679"/>
    </source>
</evidence>
<evidence type="ECO:0000256" key="4">
    <source>
        <dbReference type="SAM" id="Phobius"/>
    </source>
</evidence>